<dbReference type="Pfam" id="PF14580">
    <property type="entry name" value="LRR_9"/>
    <property type="match status" value="1"/>
</dbReference>
<gene>
    <name evidence="11" type="primary">TBCE</name>
    <name evidence="11" type="ORF">FJT64_006333</name>
</gene>
<evidence type="ECO:0000256" key="6">
    <source>
        <dbReference type="ARBA" id="ARBA00022737"/>
    </source>
</evidence>
<evidence type="ECO:0000259" key="10">
    <source>
        <dbReference type="PROSITE" id="PS50245"/>
    </source>
</evidence>
<feature type="domain" description="CAP-Gly" evidence="10">
    <location>
        <begin position="31"/>
        <end position="75"/>
    </location>
</feature>
<dbReference type="Gene3D" id="3.80.10.10">
    <property type="entry name" value="Ribonuclease Inhibitor"/>
    <property type="match status" value="2"/>
</dbReference>
<evidence type="ECO:0000256" key="2">
    <source>
        <dbReference type="ARBA" id="ARBA00006286"/>
    </source>
</evidence>
<dbReference type="SUPFAM" id="SSF74924">
    <property type="entry name" value="Cap-Gly domain"/>
    <property type="match status" value="1"/>
</dbReference>
<dbReference type="OrthoDB" id="5273213at2759"/>
<dbReference type="Gene3D" id="3.10.20.90">
    <property type="entry name" value="Phosphatidylinositol 3-kinase Catalytic Subunit, Chain A, domain 1"/>
    <property type="match status" value="1"/>
</dbReference>
<keyword evidence="12" id="KW-1185">Reference proteome</keyword>
<dbReference type="CDD" id="cd17044">
    <property type="entry name" value="Ubl_TBCE"/>
    <property type="match status" value="1"/>
</dbReference>
<name>A0A6A4VPN7_AMPAM</name>
<dbReference type="Proteomes" id="UP000440578">
    <property type="component" value="Unassembled WGS sequence"/>
</dbReference>
<evidence type="ECO:0000256" key="9">
    <source>
        <dbReference type="ARBA" id="ARBA00030180"/>
    </source>
</evidence>
<evidence type="ECO:0000313" key="11">
    <source>
        <dbReference type="EMBL" id="KAF0296185.1"/>
    </source>
</evidence>
<keyword evidence="6" id="KW-0677">Repeat</keyword>
<dbReference type="PANTHER" id="PTHR18849:SF0">
    <property type="entry name" value="CILIA- AND FLAGELLA-ASSOCIATED PROTEIN 410-RELATED"/>
    <property type="match status" value="1"/>
</dbReference>
<dbReference type="GO" id="GO:0005737">
    <property type="term" value="C:cytoplasm"/>
    <property type="evidence" value="ECO:0007669"/>
    <property type="project" value="UniProtKB-SubCell"/>
</dbReference>
<dbReference type="FunFam" id="2.30.30.190:FF:000016">
    <property type="entry name" value="Tubulin-folding cofactor E"/>
    <property type="match status" value="1"/>
</dbReference>
<evidence type="ECO:0000313" key="12">
    <source>
        <dbReference type="Proteomes" id="UP000440578"/>
    </source>
</evidence>
<comment type="subunit">
    <text evidence="8">Supercomplex made of cofactors A to E. Cofactors A and D function by capturing and stabilizing tubulin in a quasi-native conformation. Cofactor E binds to the cofactor D-tubulin complex; interaction with cofactor C then causes the release of tubulin polypeptides that are committed to the native state.</text>
</comment>
<comment type="similarity">
    <text evidence="2">Belongs to the TBCE family.</text>
</comment>
<evidence type="ECO:0000256" key="8">
    <source>
        <dbReference type="ARBA" id="ARBA00026055"/>
    </source>
</evidence>
<protein>
    <recommendedName>
        <fullName evidence="3">Tubulin-specific chaperone E</fullName>
    </recommendedName>
    <alternativeName>
        <fullName evidence="9">Tubulin-folding cofactor E</fullName>
    </alternativeName>
</protein>
<organism evidence="11 12">
    <name type="scientific">Amphibalanus amphitrite</name>
    <name type="common">Striped barnacle</name>
    <name type="synonym">Balanus amphitrite</name>
    <dbReference type="NCBI Taxonomy" id="1232801"/>
    <lineage>
        <taxon>Eukaryota</taxon>
        <taxon>Metazoa</taxon>
        <taxon>Ecdysozoa</taxon>
        <taxon>Arthropoda</taxon>
        <taxon>Crustacea</taxon>
        <taxon>Multicrustacea</taxon>
        <taxon>Cirripedia</taxon>
        <taxon>Thoracica</taxon>
        <taxon>Thoracicalcarea</taxon>
        <taxon>Balanomorpha</taxon>
        <taxon>Balanoidea</taxon>
        <taxon>Balanidae</taxon>
        <taxon>Amphibalaninae</taxon>
        <taxon>Amphibalanus</taxon>
    </lineage>
</organism>
<dbReference type="SMART" id="SM01052">
    <property type="entry name" value="CAP_GLY"/>
    <property type="match status" value="1"/>
</dbReference>
<evidence type="ECO:0000256" key="7">
    <source>
        <dbReference type="ARBA" id="ARBA00023186"/>
    </source>
</evidence>
<evidence type="ECO:0000256" key="3">
    <source>
        <dbReference type="ARBA" id="ARBA00015004"/>
    </source>
</evidence>
<reference evidence="11 12" key="1">
    <citation type="submission" date="2019-07" db="EMBL/GenBank/DDBJ databases">
        <title>Draft genome assembly of a fouling barnacle, Amphibalanus amphitrite (Darwin, 1854): The first reference genome for Thecostraca.</title>
        <authorList>
            <person name="Kim W."/>
        </authorList>
    </citation>
    <scope>NUCLEOTIDE SEQUENCE [LARGE SCALE GENOMIC DNA]</scope>
    <source>
        <strain evidence="11">SNU_AA5</strain>
        <tissue evidence="11">Soma without cirri and trophi</tissue>
    </source>
</reference>
<dbReference type="InterPro" id="IPR044079">
    <property type="entry name" value="Ubl_TBCE"/>
</dbReference>
<dbReference type="PROSITE" id="PS50245">
    <property type="entry name" value="CAP_GLY_2"/>
    <property type="match status" value="1"/>
</dbReference>
<comment type="subcellular location">
    <subcellularLocation>
        <location evidence="1">Cytoplasm</location>
    </subcellularLocation>
</comment>
<dbReference type="InterPro" id="IPR000938">
    <property type="entry name" value="CAP-Gly_domain"/>
</dbReference>
<dbReference type="SUPFAM" id="SSF54236">
    <property type="entry name" value="Ubiquitin-like"/>
    <property type="match status" value="1"/>
</dbReference>
<dbReference type="InterPro" id="IPR029071">
    <property type="entry name" value="Ubiquitin-like_domsf"/>
</dbReference>
<dbReference type="SUPFAM" id="SSF52047">
    <property type="entry name" value="RNI-like"/>
    <property type="match status" value="1"/>
</dbReference>
<dbReference type="PANTHER" id="PTHR18849">
    <property type="entry name" value="LEUCINE RICH REPEAT PROTEIN"/>
    <property type="match status" value="1"/>
</dbReference>
<dbReference type="EMBL" id="VIIS01001579">
    <property type="protein sequence ID" value="KAF0296185.1"/>
    <property type="molecule type" value="Genomic_DNA"/>
</dbReference>
<dbReference type="AlphaFoldDB" id="A0A6A4VPN7"/>
<proteinExistence type="inferred from homology"/>
<dbReference type="GO" id="GO:0007010">
    <property type="term" value="P:cytoskeleton organization"/>
    <property type="evidence" value="ECO:0007669"/>
    <property type="project" value="TreeGrafter"/>
</dbReference>
<dbReference type="InterPro" id="IPR032675">
    <property type="entry name" value="LRR_dom_sf"/>
</dbReference>
<evidence type="ECO:0000256" key="4">
    <source>
        <dbReference type="ARBA" id="ARBA00022490"/>
    </source>
</evidence>
<dbReference type="PROSITE" id="PS00845">
    <property type="entry name" value="CAP_GLY_1"/>
    <property type="match status" value="1"/>
</dbReference>
<dbReference type="Pfam" id="PF01302">
    <property type="entry name" value="CAP_GLY"/>
    <property type="match status" value="1"/>
</dbReference>
<comment type="caution">
    <text evidence="11">The sequence shown here is derived from an EMBL/GenBank/DDBJ whole genome shotgun (WGS) entry which is preliminary data.</text>
</comment>
<dbReference type="InterPro" id="IPR036859">
    <property type="entry name" value="CAP-Gly_dom_sf"/>
</dbReference>
<keyword evidence="4" id="KW-0963">Cytoplasm</keyword>
<sequence>MCEPNTAEEWVPTVGDRVCCDGQRATVRFVGSVTGADGLWVGVEWDNPERGKHNGTVKGKEYFMTSHPTGGSMVRPRKLARPVQCAQAVVDRYGAILDTDSTVDRQELDALQQDINARFVQVIGLTKLNKKQSKLDQLKNVYLRDSCVAGDSSQLLGQLCPNIEELDLAENLLSSWAAVAEITRQLPKLRILNISENRLAEPDAALRPAFASLQILMANRQRYTWEEQLDSLDLDSNPIGNWAEVMKLASLPKLRDLGLANTGLRRLEVPEQSDALFPALQAIVLDSNQIDEWSSVSALDRLPALVDVTLRNNPVTAIEKPETTRELIIARVSKLQVLNRTEVTREERRWAELDYLRRFGPAWREAGGRLPAAERGDAWRAFLQTHPRYPAICDAWGAPEDSELKITSDTISANMVSVRLVLLTREGEQLRDLERRLPLTMRLSKLKVLVNKLFRGNIKQLELSYRSPGQDESREIAMDRDRDLRFFGVEEGDLIIARY</sequence>
<keyword evidence="5" id="KW-0433">Leucine-rich repeat</keyword>
<evidence type="ECO:0000256" key="1">
    <source>
        <dbReference type="ARBA" id="ARBA00004496"/>
    </source>
</evidence>
<accession>A0A6A4VPN7</accession>
<keyword evidence="7" id="KW-0143">Chaperone</keyword>
<dbReference type="Gene3D" id="2.30.30.190">
    <property type="entry name" value="CAP Gly-rich-like domain"/>
    <property type="match status" value="1"/>
</dbReference>
<evidence type="ECO:0000256" key="5">
    <source>
        <dbReference type="ARBA" id="ARBA00022614"/>
    </source>
</evidence>